<feature type="region of interest" description="Disordered" evidence="9">
    <location>
        <begin position="1062"/>
        <end position="1106"/>
    </location>
</feature>
<dbReference type="InterPro" id="IPR014001">
    <property type="entry name" value="Helicase_ATP-bd"/>
</dbReference>
<evidence type="ECO:0000256" key="10">
    <source>
        <dbReference type="SAM" id="SignalP"/>
    </source>
</evidence>
<sequence length="1265" mass="139321">MHDGARTQQDWVPCYPYPALPVCVSLFLFLSFSHCSQCISLSPPIESVLRPGEEECQGQGSLEAAFLARQDVICLDSSDSNVIELSSGDDDALQISSESANEDEDEGVGGTAESSGAHINDSLNQPDAQGRVLVNINHPAEEEDLFLAPQLARAVKPHQVGGIRFLYDNLVESLERYKGSSGFGCILAHSMGLGKTLQVISFIDILLRHTGAHTVLAIVPVNTLQNWLAEFNLWLPTQEALPPDSDPAIVTGRTFRVHILNDEHKTTVARAKVVEDWSRDGGVLLMGYEMYRLLSLKKSFVTGRKRKSKKPQGPVIIDLDEEERQQELMKGMEKALARPGPDVVICDEGHRIKNCHASTSQALKNIRSRRRVVLTGYPLQNNLIEYWCMVDFVRPDFLGTRQEFSNMFERPILNGQCVDSTPQDARVMRYRSHVLHSLLEGFTIFLFIHLPLLTFCFLYQHVIMVRLSPLQRALYTEFMNRFREAGNSGWLGLNPLKAFCVCCKIWNHPDVLYETLQKENLANEQDLDLDDITAAANPRCPGASLKAKVADSANSRINVALPPLNPIQERANQVITYEWAKDIMNNYQTGVLENSAKMLLLFHLIDESVSRGDKILVFSQSLSTLTVIEGFLSRRPLPAGRVSPDNQGQNQTWVRNINYYRLDGSTSASEREKLINQFNDPENTSTWVFLLSTRAGCLGVNLIGANRVVVFDASWNPCHDAQAVCRVYRYGQKKRCHIYRLVCDFTLEKKIYDRQVSKQGMSDRVVDDLNPVLTFTRKEVESLLHFAEEEPDPAKAPLQSHEEMETVISQACQIYPHLITKEPFHHESLLVDRKESKLTKAEKRAAKKSYEDEKRASVPYSRPSYAHYYPTSDQTLTNIPAFNQRNWRPIARGDEKPMASVRPVQSTPIPMMPRMAGMGMAGSSSGVSFPVNYLQKAGVYVQRIVTTTDIVIPGANSTTDVQARIGAGESIHVIKGSKGDNNKNSRRCTSYLPAFMGIITLFTLLFAAGSQASLLHAIGNGCLSPMERQRLSPDSASRPSTPESPEILRELSRYAVNVDTVAMGNELPSPSDMVTGDGEGGSRTQQYSQNTESDLSRHSSSPFLQSAGQTLGDLQTMFPSAGADLLSHASSATGNNGHLPSSSTSSLSSTSFSSTINTMPMSSASTSSSSSTLPPFLMNPSVTGLLSPGFPLNYSQSLLPEPTMYPNTLGGGPASTGGSSNFLSHYPSSPSSLLGAALSQPDSHHLATENGGSSSDDDVIEVTGQ</sequence>
<dbReference type="GO" id="GO:0005524">
    <property type="term" value="F:ATP binding"/>
    <property type="evidence" value="ECO:0007669"/>
    <property type="project" value="UniProtKB-KW"/>
</dbReference>
<dbReference type="AlphaFoldDB" id="A0A8C7HGI7"/>
<dbReference type="Pfam" id="PF00176">
    <property type="entry name" value="SNF2-rel_dom"/>
    <property type="match status" value="1"/>
</dbReference>
<dbReference type="Gene3D" id="3.40.50.10810">
    <property type="entry name" value="Tandem AAA-ATPase domain"/>
    <property type="match status" value="1"/>
</dbReference>
<keyword evidence="3" id="KW-0547">Nucleotide-binding</keyword>
<dbReference type="PROSITE" id="PS51192">
    <property type="entry name" value="HELICASE_ATP_BIND_1"/>
    <property type="match status" value="1"/>
</dbReference>
<dbReference type="SUPFAM" id="SSF52540">
    <property type="entry name" value="P-loop containing nucleoside triphosphate hydrolases"/>
    <property type="match status" value="2"/>
</dbReference>
<name>A0A8C7HGI7_ONCKI</name>
<dbReference type="InterPro" id="IPR000330">
    <property type="entry name" value="SNF2_N"/>
</dbReference>
<feature type="region of interest" description="Disordered" evidence="9">
    <location>
        <begin position="1132"/>
        <end position="1154"/>
    </location>
</feature>
<feature type="domain" description="Helicase C-terminal" evidence="12">
    <location>
        <begin position="600"/>
        <end position="773"/>
    </location>
</feature>
<feature type="domain" description="Helicase ATP-binding" evidence="11">
    <location>
        <begin position="176"/>
        <end position="396"/>
    </location>
</feature>
<reference evidence="13" key="2">
    <citation type="submission" date="2025-09" db="UniProtKB">
        <authorList>
            <consortium name="Ensembl"/>
        </authorList>
    </citation>
    <scope>IDENTIFICATION</scope>
</reference>
<evidence type="ECO:0000256" key="4">
    <source>
        <dbReference type="ARBA" id="ARBA00022801"/>
    </source>
</evidence>
<dbReference type="PANTHER" id="PTHR45797:SF1">
    <property type="entry name" value="HELICASE ARIP4"/>
    <property type="match status" value="1"/>
</dbReference>
<feature type="compositionally biased region" description="Low complexity" evidence="9">
    <location>
        <begin position="1141"/>
        <end position="1154"/>
    </location>
</feature>
<accession>A0A8C7HGI7</accession>
<keyword evidence="7" id="KW-0238">DNA-binding</keyword>
<evidence type="ECO:0000256" key="5">
    <source>
        <dbReference type="ARBA" id="ARBA00022806"/>
    </source>
</evidence>
<evidence type="ECO:0000256" key="3">
    <source>
        <dbReference type="ARBA" id="ARBA00022741"/>
    </source>
</evidence>
<dbReference type="Pfam" id="PF00271">
    <property type="entry name" value="Helicase_C"/>
    <property type="match status" value="1"/>
</dbReference>
<comment type="similarity">
    <text evidence="2">Belongs to the SNF2/RAD54 helicase family.</text>
</comment>
<dbReference type="InterPro" id="IPR001650">
    <property type="entry name" value="Helicase_C-like"/>
</dbReference>
<dbReference type="InterPro" id="IPR044573">
    <property type="entry name" value="ARIP4_DEXHc"/>
</dbReference>
<evidence type="ECO:0000256" key="2">
    <source>
        <dbReference type="ARBA" id="ARBA00007025"/>
    </source>
</evidence>
<keyword evidence="4" id="KW-0378">Hydrolase</keyword>
<evidence type="ECO:0000256" key="1">
    <source>
        <dbReference type="ARBA" id="ARBA00004123"/>
    </source>
</evidence>
<dbReference type="GO" id="GO:0004386">
    <property type="term" value="F:helicase activity"/>
    <property type="evidence" value="ECO:0007669"/>
    <property type="project" value="UniProtKB-KW"/>
</dbReference>
<keyword evidence="6" id="KW-0067">ATP-binding</keyword>
<feature type="region of interest" description="Disordered" evidence="9">
    <location>
        <begin position="1231"/>
        <end position="1265"/>
    </location>
</feature>
<protein>
    <submittedName>
        <fullName evidence="13">RAD54 like 2</fullName>
    </submittedName>
</protein>
<keyword evidence="5" id="KW-0347">Helicase</keyword>
<evidence type="ECO:0000256" key="7">
    <source>
        <dbReference type="ARBA" id="ARBA00023125"/>
    </source>
</evidence>
<dbReference type="GO" id="GO:0003677">
    <property type="term" value="F:DNA binding"/>
    <property type="evidence" value="ECO:0007669"/>
    <property type="project" value="UniProtKB-KW"/>
</dbReference>
<reference evidence="13" key="1">
    <citation type="submission" date="2025-08" db="UniProtKB">
        <authorList>
            <consortium name="Ensembl"/>
        </authorList>
    </citation>
    <scope>IDENTIFICATION</scope>
</reference>
<dbReference type="SMART" id="SM00490">
    <property type="entry name" value="HELICc"/>
    <property type="match status" value="1"/>
</dbReference>
<evidence type="ECO:0000259" key="11">
    <source>
        <dbReference type="PROSITE" id="PS51192"/>
    </source>
</evidence>
<keyword evidence="10" id="KW-0732">Signal</keyword>
<dbReference type="GO" id="GO:0005634">
    <property type="term" value="C:nucleus"/>
    <property type="evidence" value="ECO:0007669"/>
    <property type="project" value="UniProtKB-SubCell"/>
</dbReference>
<dbReference type="PANTHER" id="PTHR45797">
    <property type="entry name" value="RAD54-LIKE"/>
    <property type="match status" value="1"/>
</dbReference>
<dbReference type="Gene3D" id="3.40.50.300">
    <property type="entry name" value="P-loop containing nucleotide triphosphate hydrolases"/>
    <property type="match status" value="1"/>
</dbReference>
<gene>
    <name evidence="13" type="primary">RAD54L2</name>
</gene>
<feature type="chain" id="PRO_5034968908" evidence="10">
    <location>
        <begin position="39"/>
        <end position="1265"/>
    </location>
</feature>
<dbReference type="InterPro" id="IPR027417">
    <property type="entry name" value="P-loop_NTPase"/>
</dbReference>
<keyword evidence="14" id="KW-1185">Reference proteome</keyword>
<comment type="subcellular location">
    <subcellularLocation>
        <location evidence="1">Nucleus</location>
    </subcellularLocation>
</comment>
<evidence type="ECO:0000313" key="13">
    <source>
        <dbReference type="Ensembl" id="ENSOKIP00005058218.1"/>
    </source>
</evidence>
<evidence type="ECO:0000256" key="8">
    <source>
        <dbReference type="ARBA" id="ARBA00023242"/>
    </source>
</evidence>
<dbReference type="Proteomes" id="UP000694557">
    <property type="component" value="Unassembled WGS sequence"/>
</dbReference>
<evidence type="ECO:0000313" key="14">
    <source>
        <dbReference type="Proteomes" id="UP000694557"/>
    </source>
</evidence>
<evidence type="ECO:0000259" key="12">
    <source>
        <dbReference type="PROSITE" id="PS51194"/>
    </source>
</evidence>
<dbReference type="GeneTree" id="ENSGT00940000155763"/>
<dbReference type="InterPro" id="IPR038718">
    <property type="entry name" value="SNF2-like_sf"/>
</dbReference>
<feature type="region of interest" description="Disordered" evidence="9">
    <location>
        <begin position="97"/>
        <end position="121"/>
    </location>
</feature>
<dbReference type="InterPro" id="IPR049730">
    <property type="entry name" value="SNF2/RAD54-like_C"/>
</dbReference>
<dbReference type="Ensembl" id="ENSOKIT00005061887.1">
    <property type="protein sequence ID" value="ENSOKIP00005058218.1"/>
    <property type="gene ID" value="ENSOKIG00005024169.1"/>
</dbReference>
<dbReference type="SMART" id="SM00487">
    <property type="entry name" value="DEXDc"/>
    <property type="match status" value="1"/>
</dbReference>
<evidence type="ECO:0000256" key="9">
    <source>
        <dbReference type="SAM" id="MobiDB-lite"/>
    </source>
</evidence>
<dbReference type="InterPro" id="IPR044574">
    <property type="entry name" value="ARIP4-like"/>
</dbReference>
<feature type="compositionally biased region" description="Polar residues" evidence="9">
    <location>
        <begin position="1082"/>
        <end position="1106"/>
    </location>
</feature>
<dbReference type="CDD" id="cd18069">
    <property type="entry name" value="DEXHc_ARIP4"/>
    <property type="match status" value="1"/>
</dbReference>
<keyword evidence="8" id="KW-0539">Nucleus</keyword>
<dbReference type="CDD" id="cd18793">
    <property type="entry name" value="SF2_C_SNF"/>
    <property type="match status" value="1"/>
</dbReference>
<evidence type="ECO:0000256" key="6">
    <source>
        <dbReference type="ARBA" id="ARBA00022840"/>
    </source>
</evidence>
<feature type="compositionally biased region" description="Acidic residues" evidence="9">
    <location>
        <begin position="1255"/>
        <end position="1265"/>
    </location>
</feature>
<proteinExistence type="inferred from homology"/>
<dbReference type="PROSITE" id="PS51194">
    <property type="entry name" value="HELICASE_CTER"/>
    <property type="match status" value="1"/>
</dbReference>
<organism evidence="13 14">
    <name type="scientific">Oncorhynchus kisutch</name>
    <name type="common">Coho salmon</name>
    <name type="synonym">Salmo kisutch</name>
    <dbReference type="NCBI Taxonomy" id="8019"/>
    <lineage>
        <taxon>Eukaryota</taxon>
        <taxon>Metazoa</taxon>
        <taxon>Chordata</taxon>
        <taxon>Craniata</taxon>
        <taxon>Vertebrata</taxon>
        <taxon>Euteleostomi</taxon>
        <taxon>Actinopterygii</taxon>
        <taxon>Neopterygii</taxon>
        <taxon>Teleostei</taxon>
        <taxon>Protacanthopterygii</taxon>
        <taxon>Salmoniformes</taxon>
        <taxon>Salmonidae</taxon>
        <taxon>Salmoninae</taxon>
        <taxon>Oncorhynchus</taxon>
    </lineage>
</organism>
<feature type="region of interest" description="Disordered" evidence="9">
    <location>
        <begin position="836"/>
        <end position="856"/>
    </location>
</feature>
<dbReference type="GO" id="GO:0016887">
    <property type="term" value="F:ATP hydrolysis activity"/>
    <property type="evidence" value="ECO:0007669"/>
    <property type="project" value="InterPro"/>
</dbReference>
<feature type="signal peptide" evidence="10">
    <location>
        <begin position="1"/>
        <end position="38"/>
    </location>
</feature>